<dbReference type="PANTHER" id="PTHR35004:SF7">
    <property type="entry name" value="INTEGRASE PROTEIN"/>
    <property type="match status" value="1"/>
</dbReference>
<comment type="similarity">
    <text evidence="1">Belongs to the transposase IS21/IS408/IS1162 family.</text>
</comment>
<evidence type="ECO:0000256" key="1">
    <source>
        <dbReference type="ARBA" id="ARBA00009277"/>
    </source>
</evidence>
<evidence type="ECO:0000313" key="3">
    <source>
        <dbReference type="EMBL" id="MDO7786091.1"/>
    </source>
</evidence>
<dbReference type="NCBIfam" id="NF033546">
    <property type="entry name" value="transpos_IS21"/>
    <property type="match status" value="1"/>
</dbReference>
<proteinExistence type="inferred from homology"/>
<dbReference type="GO" id="GO:0015074">
    <property type="term" value="P:DNA integration"/>
    <property type="evidence" value="ECO:0007669"/>
    <property type="project" value="InterPro"/>
</dbReference>
<dbReference type="Proteomes" id="UP001172911">
    <property type="component" value="Unassembled WGS sequence"/>
</dbReference>
<evidence type="ECO:0000313" key="4">
    <source>
        <dbReference type="Proteomes" id="UP001172911"/>
    </source>
</evidence>
<dbReference type="AlphaFoldDB" id="A0AAW7Z9K8"/>
<dbReference type="InterPro" id="IPR036397">
    <property type="entry name" value="RNaseH_sf"/>
</dbReference>
<dbReference type="InterPro" id="IPR054353">
    <property type="entry name" value="IstA-like_C"/>
</dbReference>
<keyword evidence="4" id="KW-1185">Reference proteome</keyword>
<sequence length="494" mass="56903">MKIEVDMYKDIRQSFLAGESQRQIAKRLGIARQTVKKYCEGADHPDARKPYERTPDIITEDVKQFILDCFKADEQEHLRKQKHTAKRIYDRLVEERNFAGAESTIRKAVKNLKGEQSVPPQAIMPLSYEPGEAVQIDWGEATVYIDNGKTKVHIFCGRLSYSCDIFVQAFKSPNQEAFLEAQQLMFDFFSGISKRLIFDNAKVAVKEGFGQYAKPQDKYLSFSSHYAFDLDFCNPGKGNEKSLVENLVGYARRNFLVPVPRVSSIDELNQKLWNACLKYRTTHKVQNRNHSVKTMYQEELRFLGAVPLFRFDTSKTVVVNVDDYSTVRFEKNNYSVPTKYLRKDVTVKGYGNHIRILYHNVEIATFTRCYSSGQTQYKLEHYIDLLQRKPRSIFNAKPVKENVTAALLNWGKQLPGGNKEMVKLLRLCVDYGEEKILSIKNLIHSHVVPTVDMVRAHLNETTEPTVIYISPNEVPVEAVDLTEYDKKYGMAVQE</sequence>
<dbReference type="InterPro" id="IPR001584">
    <property type="entry name" value="Integrase_cat-core"/>
</dbReference>
<dbReference type="InterPro" id="IPR009057">
    <property type="entry name" value="Homeodomain-like_sf"/>
</dbReference>
<feature type="domain" description="Integrase catalytic" evidence="2">
    <location>
        <begin position="126"/>
        <end position="305"/>
    </location>
</feature>
<dbReference type="PANTHER" id="PTHR35004">
    <property type="entry name" value="TRANSPOSASE RV3428C-RELATED"/>
    <property type="match status" value="1"/>
</dbReference>
<protein>
    <submittedName>
        <fullName evidence="3">IS21 family transposase</fullName>
    </submittedName>
</protein>
<dbReference type="SUPFAM" id="SSF46689">
    <property type="entry name" value="Homeodomain-like"/>
    <property type="match status" value="1"/>
</dbReference>
<dbReference type="RefSeq" id="WP_304540916.1">
    <property type="nucleotide sequence ID" value="NZ_JARPTC010000003.1"/>
</dbReference>
<dbReference type="PROSITE" id="PS50994">
    <property type="entry name" value="INTEGRASE"/>
    <property type="match status" value="1"/>
</dbReference>
<accession>A0AAW7Z9K8</accession>
<evidence type="ECO:0000259" key="2">
    <source>
        <dbReference type="PROSITE" id="PS50994"/>
    </source>
</evidence>
<name>A0AAW7Z9K8_9FIRM</name>
<reference evidence="3" key="1">
    <citation type="journal article" date="2023" name="J. Hazard. Mater.">
        <title>Anaerobic biodegradation of pyrene and benzo[a]pyrene by a new sulfate-reducing Desulforamulus aquiferis strain DSA.</title>
        <authorList>
            <person name="Zhang Z."/>
            <person name="Sun J."/>
            <person name="Gong X."/>
            <person name="Wang C."/>
            <person name="Wang H."/>
        </authorList>
    </citation>
    <scope>NUCLEOTIDE SEQUENCE</scope>
    <source>
        <strain evidence="3">DSA</strain>
    </source>
</reference>
<gene>
    <name evidence="3" type="primary">istA</name>
    <name evidence="3" type="ORF">P6N53_02505</name>
</gene>
<organism evidence="3 4">
    <name type="scientific">Desulforamulus aquiferis</name>
    <dbReference type="NCBI Taxonomy" id="1397668"/>
    <lineage>
        <taxon>Bacteria</taxon>
        <taxon>Bacillati</taxon>
        <taxon>Bacillota</taxon>
        <taxon>Clostridia</taxon>
        <taxon>Eubacteriales</taxon>
        <taxon>Peptococcaceae</taxon>
        <taxon>Desulforamulus</taxon>
    </lineage>
</organism>
<comment type="caution">
    <text evidence="3">The sequence shown here is derived from an EMBL/GenBank/DDBJ whole genome shotgun (WGS) entry which is preliminary data.</text>
</comment>
<dbReference type="GO" id="GO:0003676">
    <property type="term" value="F:nucleic acid binding"/>
    <property type="evidence" value="ECO:0007669"/>
    <property type="project" value="InterPro"/>
</dbReference>
<dbReference type="Pfam" id="PF22483">
    <property type="entry name" value="Mu-transpos_C_2"/>
    <property type="match status" value="1"/>
</dbReference>
<dbReference type="Gene3D" id="3.30.420.10">
    <property type="entry name" value="Ribonuclease H-like superfamily/Ribonuclease H"/>
    <property type="match status" value="1"/>
</dbReference>
<dbReference type="EMBL" id="JARPTC010000003">
    <property type="protein sequence ID" value="MDO7786091.1"/>
    <property type="molecule type" value="Genomic_DNA"/>
</dbReference>
<reference evidence="3" key="2">
    <citation type="submission" date="2023-03" db="EMBL/GenBank/DDBJ databases">
        <authorList>
            <person name="Zhang Z."/>
        </authorList>
    </citation>
    <scope>NUCLEOTIDE SEQUENCE</scope>
    <source>
        <strain evidence="3">DSA</strain>
    </source>
</reference>